<dbReference type="EMBL" id="BARS01000905">
    <property type="protein sequence ID" value="GAF83988.1"/>
    <property type="molecule type" value="Genomic_DNA"/>
</dbReference>
<name>X0SSA6_9ZZZZ</name>
<evidence type="ECO:0000256" key="3">
    <source>
        <dbReference type="ARBA" id="ARBA00023172"/>
    </source>
</evidence>
<dbReference type="GO" id="GO:0005524">
    <property type="term" value="F:ATP binding"/>
    <property type="evidence" value="ECO:0007669"/>
    <property type="project" value="UniProtKB-KW"/>
</dbReference>
<dbReference type="InterPro" id="IPR023400">
    <property type="entry name" value="RecA_C_sf"/>
</dbReference>
<gene>
    <name evidence="5" type="ORF">S01H1_01969</name>
</gene>
<feature type="domain" description="RecA-like C-terminal" evidence="4">
    <location>
        <begin position="15"/>
        <end position="69"/>
    </location>
</feature>
<dbReference type="GO" id="GO:0003697">
    <property type="term" value="F:single-stranded DNA binding"/>
    <property type="evidence" value="ECO:0007669"/>
    <property type="project" value="InterPro"/>
</dbReference>
<proteinExistence type="predicted"/>
<dbReference type="Gene3D" id="3.30.250.10">
    <property type="entry name" value="RecA protein, C-terminal domain"/>
    <property type="match status" value="1"/>
</dbReference>
<evidence type="ECO:0000259" key="4">
    <source>
        <dbReference type="Pfam" id="PF21096"/>
    </source>
</evidence>
<dbReference type="InterPro" id="IPR013765">
    <property type="entry name" value="DNA_recomb/repair_RecA"/>
</dbReference>
<dbReference type="AlphaFoldDB" id="X0SSA6"/>
<sequence>AEFDIMFNHGISNEGNLIDLGLAAGFVKKAGAFFTYGDTKLGQGRENAKDYLRQHPELASQLESAIRASTAIPGFSLGEDTETLSQET</sequence>
<dbReference type="Pfam" id="PF21096">
    <property type="entry name" value="RecA_C"/>
    <property type="match status" value="1"/>
</dbReference>
<protein>
    <recommendedName>
        <fullName evidence="4">RecA-like C-terminal domain-containing protein</fullName>
    </recommendedName>
</protein>
<comment type="caution">
    <text evidence="5">The sequence shown here is derived from an EMBL/GenBank/DDBJ whole genome shotgun (WGS) entry which is preliminary data.</text>
</comment>
<reference evidence="5" key="1">
    <citation type="journal article" date="2014" name="Front. Microbiol.">
        <title>High frequency of phylogenetically diverse reductive dehalogenase-homologous genes in deep subseafloor sedimentary metagenomes.</title>
        <authorList>
            <person name="Kawai M."/>
            <person name="Futagami T."/>
            <person name="Toyoda A."/>
            <person name="Takaki Y."/>
            <person name="Nishi S."/>
            <person name="Hori S."/>
            <person name="Arai W."/>
            <person name="Tsubouchi T."/>
            <person name="Morono Y."/>
            <person name="Uchiyama I."/>
            <person name="Ito T."/>
            <person name="Fujiyama A."/>
            <person name="Inagaki F."/>
            <person name="Takami H."/>
        </authorList>
    </citation>
    <scope>NUCLEOTIDE SEQUENCE</scope>
    <source>
        <strain evidence="5">Expedition CK06-06</strain>
    </source>
</reference>
<keyword evidence="3" id="KW-0233">DNA recombination</keyword>
<dbReference type="InterPro" id="IPR049261">
    <property type="entry name" value="RecA-like_C"/>
</dbReference>
<keyword evidence="2" id="KW-0067">ATP-binding</keyword>
<dbReference type="SUPFAM" id="SSF54752">
    <property type="entry name" value="RecA protein, C-terminal domain"/>
    <property type="match status" value="1"/>
</dbReference>
<evidence type="ECO:0000256" key="2">
    <source>
        <dbReference type="ARBA" id="ARBA00022840"/>
    </source>
</evidence>
<dbReference type="GO" id="GO:0006310">
    <property type="term" value="P:DNA recombination"/>
    <property type="evidence" value="ECO:0007669"/>
    <property type="project" value="UniProtKB-KW"/>
</dbReference>
<dbReference type="PANTHER" id="PTHR45900">
    <property type="entry name" value="RECA"/>
    <property type="match status" value="1"/>
</dbReference>
<evidence type="ECO:0000313" key="5">
    <source>
        <dbReference type="EMBL" id="GAF83988.1"/>
    </source>
</evidence>
<organism evidence="5">
    <name type="scientific">marine sediment metagenome</name>
    <dbReference type="NCBI Taxonomy" id="412755"/>
    <lineage>
        <taxon>unclassified sequences</taxon>
        <taxon>metagenomes</taxon>
        <taxon>ecological metagenomes</taxon>
    </lineage>
</organism>
<accession>X0SSA6</accession>
<dbReference type="GO" id="GO:0006281">
    <property type="term" value="P:DNA repair"/>
    <property type="evidence" value="ECO:0007669"/>
    <property type="project" value="InterPro"/>
</dbReference>
<dbReference type="PANTHER" id="PTHR45900:SF1">
    <property type="entry name" value="MITOCHONDRIAL DNA REPAIR PROTEIN RECA HOMOLOG-RELATED"/>
    <property type="match status" value="1"/>
</dbReference>
<feature type="non-terminal residue" evidence="5">
    <location>
        <position position="1"/>
    </location>
</feature>
<keyword evidence="1" id="KW-0547">Nucleotide-binding</keyword>
<evidence type="ECO:0000256" key="1">
    <source>
        <dbReference type="ARBA" id="ARBA00022741"/>
    </source>
</evidence>